<dbReference type="Pfam" id="PF00877">
    <property type="entry name" value="NLPC_P60"/>
    <property type="match status" value="1"/>
</dbReference>
<dbReference type="InterPro" id="IPR038765">
    <property type="entry name" value="Papain-like_cys_pep_sf"/>
</dbReference>
<dbReference type="GO" id="GO:0008235">
    <property type="term" value="F:metalloexopeptidase activity"/>
    <property type="evidence" value="ECO:0007669"/>
    <property type="project" value="TreeGrafter"/>
</dbReference>
<protein>
    <submittedName>
        <fullName evidence="9">Peptidase P60</fullName>
    </submittedName>
</protein>
<gene>
    <name evidence="9" type="ORF">DKK78_03640</name>
</gene>
<dbReference type="Gene3D" id="3.40.140.10">
    <property type="entry name" value="Cytidine Deaminase, domain 2"/>
    <property type="match status" value="1"/>
</dbReference>
<dbReference type="OrthoDB" id="1494599at2"/>
<evidence type="ECO:0000259" key="8">
    <source>
        <dbReference type="PROSITE" id="PS51935"/>
    </source>
</evidence>
<dbReference type="CDD" id="cd08073">
    <property type="entry name" value="MPN_NLPC_P60"/>
    <property type="match status" value="1"/>
</dbReference>
<dbReference type="GO" id="GO:0008270">
    <property type="term" value="F:zinc ion binding"/>
    <property type="evidence" value="ECO:0007669"/>
    <property type="project" value="TreeGrafter"/>
</dbReference>
<keyword evidence="7" id="KW-0482">Metalloprotease</keyword>
<evidence type="ECO:0000313" key="10">
    <source>
        <dbReference type="Proteomes" id="UP000247673"/>
    </source>
</evidence>
<evidence type="ECO:0000313" key="9">
    <source>
        <dbReference type="EMBL" id="PXY91434.1"/>
    </source>
</evidence>
<dbReference type="PROSITE" id="PS51935">
    <property type="entry name" value="NLPC_P60"/>
    <property type="match status" value="1"/>
</dbReference>
<dbReference type="InterPro" id="IPR051929">
    <property type="entry name" value="VirAsm_ModProt"/>
</dbReference>
<organism evidence="9 10">
    <name type="scientific">Gilliamella apis</name>
    <dbReference type="NCBI Taxonomy" id="1970738"/>
    <lineage>
        <taxon>Bacteria</taxon>
        <taxon>Pseudomonadati</taxon>
        <taxon>Pseudomonadota</taxon>
        <taxon>Gammaproteobacteria</taxon>
        <taxon>Orbales</taxon>
        <taxon>Orbaceae</taxon>
        <taxon>Gilliamella</taxon>
    </lineage>
</organism>
<evidence type="ECO:0000256" key="6">
    <source>
        <dbReference type="ARBA" id="ARBA00022833"/>
    </source>
</evidence>
<comment type="similarity">
    <text evidence="1">Belongs to the peptidase C40 family.</text>
</comment>
<dbReference type="Gene3D" id="3.90.1720.10">
    <property type="entry name" value="endopeptidase domain like (from Nostoc punctiforme)"/>
    <property type="match status" value="1"/>
</dbReference>
<dbReference type="SMART" id="SM00232">
    <property type="entry name" value="JAB_MPN"/>
    <property type="match status" value="1"/>
</dbReference>
<sequence length="240" mass="28112">MRQKLFDSILKHAENEYPNEACGLIVDTGKTQKFIPCKNMSDNPKEHFLISPDEQLEAEKQGEIIMIIHSHPDSPMLVPSEFDRIQCDYSGIEWGIVSYPEGDFCTISPRVNRDYTGRQWLLGYADCWALIMDYYQREFNITLKNYSVPHEWWEDGKENIYDDNWQAEGFIEVDLKDIKIGDIIMMKLNSNVTNHAALYVGDNLILHHSYGQLSSRTPYGKYFRDRTVRIVRNKERFDAK</sequence>
<keyword evidence="10" id="KW-1185">Reference proteome</keyword>
<evidence type="ECO:0000256" key="7">
    <source>
        <dbReference type="ARBA" id="ARBA00023049"/>
    </source>
</evidence>
<keyword evidence="6" id="KW-0862">Zinc</keyword>
<dbReference type="InterPro" id="IPR000064">
    <property type="entry name" value="NLP_P60_dom"/>
</dbReference>
<dbReference type="GO" id="GO:0006508">
    <property type="term" value="P:proteolysis"/>
    <property type="evidence" value="ECO:0007669"/>
    <property type="project" value="UniProtKB-KW"/>
</dbReference>
<evidence type="ECO:0000256" key="3">
    <source>
        <dbReference type="ARBA" id="ARBA00022723"/>
    </source>
</evidence>
<dbReference type="PANTHER" id="PTHR34858">
    <property type="entry name" value="CYSO-CYSTEINE PEPTIDASE"/>
    <property type="match status" value="1"/>
</dbReference>
<reference evidence="9 10" key="1">
    <citation type="submission" date="2018-05" db="EMBL/GenBank/DDBJ databases">
        <title>Reference genomes for bee gut microbiota database.</title>
        <authorList>
            <person name="Ellegaard K.M."/>
        </authorList>
    </citation>
    <scope>NUCLEOTIDE SEQUENCE [LARGE SCALE GENOMIC DNA]</scope>
    <source>
        <strain evidence="9 10">ESL0172</strain>
    </source>
</reference>
<keyword evidence="5" id="KW-0788">Thiol protease</keyword>
<proteinExistence type="inferred from homology"/>
<keyword evidence="3" id="KW-0479">Metal-binding</keyword>
<keyword evidence="4" id="KW-0378">Hydrolase</keyword>
<dbReference type="RefSeq" id="WP_110447402.1">
    <property type="nucleotide sequence ID" value="NZ_CP132381.1"/>
</dbReference>
<evidence type="ECO:0000256" key="4">
    <source>
        <dbReference type="ARBA" id="ARBA00022801"/>
    </source>
</evidence>
<dbReference type="InterPro" id="IPR000555">
    <property type="entry name" value="JAMM/MPN+_dom"/>
</dbReference>
<dbReference type="SUPFAM" id="SSF102712">
    <property type="entry name" value="JAB1/MPN domain"/>
    <property type="match status" value="1"/>
</dbReference>
<evidence type="ECO:0000256" key="5">
    <source>
        <dbReference type="ARBA" id="ARBA00022807"/>
    </source>
</evidence>
<keyword evidence="2" id="KW-0645">Protease</keyword>
<feature type="domain" description="NlpC/P60" evidence="8">
    <location>
        <begin position="97"/>
        <end position="234"/>
    </location>
</feature>
<evidence type="ECO:0000256" key="2">
    <source>
        <dbReference type="ARBA" id="ARBA00022670"/>
    </source>
</evidence>
<dbReference type="SUPFAM" id="SSF54001">
    <property type="entry name" value="Cysteine proteinases"/>
    <property type="match status" value="1"/>
</dbReference>
<dbReference type="PANTHER" id="PTHR34858:SF1">
    <property type="entry name" value="CYSO-CYSTEINE PEPTIDASE"/>
    <property type="match status" value="1"/>
</dbReference>
<dbReference type="InterPro" id="IPR028090">
    <property type="entry name" value="JAB_dom_prok"/>
</dbReference>
<dbReference type="EMBL" id="QGLO01000004">
    <property type="protein sequence ID" value="PXY91434.1"/>
    <property type="molecule type" value="Genomic_DNA"/>
</dbReference>
<name>A0A2V4DQV8_9GAMM</name>
<dbReference type="Proteomes" id="UP000247673">
    <property type="component" value="Unassembled WGS sequence"/>
</dbReference>
<evidence type="ECO:0000256" key="1">
    <source>
        <dbReference type="ARBA" id="ARBA00007074"/>
    </source>
</evidence>
<dbReference type="Pfam" id="PF14464">
    <property type="entry name" value="Prok-JAB"/>
    <property type="match status" value="1"/>
</dbReference>
<dbReference type="GO" id="GO:0008234">
    <property type="term" value="F:cysteine-type peptidase activity"/>
    <property type="evidence" value="ECO:0007669"/>
    <property type="project" value="UniProtKB-KW"/>
</dbReference>
<dbReference type="AlphaFoldDB" id="A0A2V4DQV8"/>
<comment type="caution">
    <text evidence="9">The sequence shown here is derived from an EMBL/GenBank/DDBJ whole genome shotgun (WGS) entry which is preliminary data.</text>
</comment>
<accession>A0A2V4DQV8</accession>